<keyword evidence="3" id="KW-1185">Reference proteome</keyword>
<name>A0ABW0PRB7_9HYPH</name>
<dbReference type="InterPro" id="IPR057744">
    <property type="entry name" value="OTAase-like"/>
</dbReference>
<comment type="caution">
    <text evidence="2">The sequence shown here is derived from an EMBL/GenBank/DDBJ whole genome shotgun (WGS) entry which is preliminary data.</text>
</comment>
<evidence type="ECO:0000313" key="2">
    <source>
        <dbReference type="EMBL" id="MFC5514242.1"/>
    </source>
</evidence>
<evidence type="ECO:0000313" key="3">
    <source>
        <dbReference type="Proteomes" id="UP001596150"/>
    </source>
</evidence>
<dbReference type="PANTHER" id="PTHR43135:SF3">
    <property type="entry name" value="ALPHA-D-RIBOSE 1-METHYLPHOSPHONATE 5-TRIPHOSPHATE DIPHOSPHATASE"/>
    <property type="match status" value="1"/>
</dbReference>
<dbReference type="Proteomes" id="UP001596150">
    <property type="component" value="Unassembled WGS sequence"/>
</dbReference>
<dbReference type="InterPro" id="IPR051781">
    <property type="entry name" value="Metallo-dep_Hydrolase"/>
</dbReference>
<dbReference type="Gene3D" id="2.30.40.10">
    <property type="entry name" value="Urease, subunit C, domain 1"/>
    <property type="match status" value="1"/>
</dbReference>
<proteinExistence type="predicted"/>
<dbReference type="PANTHER" id="PTHR43135">
    <property type="entry name" value="ALPHA-D-RIBOSE 1-METHYLPHOSPHONATE 5-TRIPHOSPHATE DIPHOSPHATASE"/>
    <property type="match status" value="1"/>
</dbReference>
<dbReference type="RefSeq" id="WP_266344863.1">
    <property type="nucleotide sequence ID" value="NZ_JAPKNH010000006.1"/>
</dbReference>
<sequence>MTLTRITADLVLLGDDLTPCRNGAVLIEAGRIMAAGPDASVARPPEAIAIDLGAATLLPGLIDAHMHTFGMPSNGLGALNTEREPYRALRAAGELRELLHAGFTSARCLGSSIGPDLRRAIDEGHVEGPRLVVAGQFISSTGGTWDAPPLPSSWGRAQTAVADGVDQIVQAVRERARAGADFIKLGLSKGGTQDRYHAWGDDPHAQVTTYSVMEVRAAVDEAHRNGMMVSAHAIGTAAVNLALDGGVDIIEHGYAIDEATRSRLVAERKIVVTTISQLFFHRAAYDEFHYPAWERDVYERHWVAMQRDFEQGLKAGIRFALGTDLIGKPTHPLARAAKEFELAVEWGMSPDAALRAGTFCAAEALGIAADTGSLVAGKSADLIAVANAHEGVIGLNDPILVMKQGQLVKGA</sequence>
<organism evidence="2 3">
    <name type="scientific">Kaistia terrae</name>
    <dbReference type="NCBI Taxonomy" id="537017"/>
    <lineage>
        <taxon>Bacteria</taxon>
        <taxon>Pseudomonadati</taxon>
        <taxon>Pseudomonadota</taxon>
        <taxon>Alphaproteobacteria</taxon>
        <taxon>Hyphomicrobiales</taxon>
        <taxon>Kaistiaceae</taxon>
        <taxon>Kaistia</taxon>
    </lineage>
</organism>
<dbReference type="EMBL" id="JBHSML010000001">
    <property type="protein sequence ID" value="MFC5514242.1"/>
    <property type="molecule type" value="Genomic_DNA"/>
</dbReference>
<feature type="domain" description="Amidohydrolase-related" evidence="1">
    <location>
        <begin position="56"/>
        <end position="408"/>
    </location>
</feature>
<dbReference type="InterPro" id="IPR006680">
    <property type="entry name" value="Amidohydro-rel"/>
</dbReference>
<dbReference type="InterPro" id="IPR032466">
    <property type="entry name" value="Metal_Hydrolase"/>
</dbReference>
<dbReference type="InterPro" id="IPR011059">
    <property type="entry name" value="Metal-dep_hydrolase_composite"/>
</dbReference>
<protein>
    <submittedName>
        <fullName evidence="2">Amidohydrolase family protein</fullName>
    </submittedName>
</protein>
<dbReference type="Pfam" id="PF01979">
    <property type="entry name" value="Amidohydro_1"/>
    <property type="match status" value="1"/>
</dbReference>
<dbReference type="CDD" id="cd01299">
    <property type="entry name" value="Met_dep_hydrolase_A"/>
    <property type="match status" value="1"/>
</dbReference>
<reference evidence="3" key="1">
    <citation type="journal article" date="2019" name="Int. J. Syst. Evol. Microbiol.">
        <title>The Global Catalogue of Microorganisms (GCM) 10K type strain sequencing project: providing services to taxonomists for standard genome sequencing and annotation.</title>
        <authorList>
            <consortium name="The Broad Institute Genomics Platform"/>
            <consortium name="The Broad Institute Genome Sequencing Center for Infectious Disease"/>
            <person name="Wu L."/>
            <person name="Ma J."/>
        </authorList>
    </citation>
    <scope>NUCLEOTIDE SEQUENCE [LARGE SCALE GENOMIC DNA]</scope>
    <source>
        <strain evidence="3">KACC 12633</strain>
    </source>
</reference>
<accession>A0ABW0PRB7</accession>
<gene>
    <name evidence="2" type="ORF">ACFPP9_00550</name>
</gene>
<dbReference type="Gene3D" id="3.20.20.140">
    <property type="entry name" value="Metal-dependent hydrolases"/>
    <property type="match status" value="1"/>
</dbReference>
<evidence type="ECO:0000259" key="1">
    <source>
        <dbReference type="Pfam" id="PF01979"/>
    </source>
</evidence>
<dbReference type="SUPFAM" id="SSF51338">
    <property type="entry name" value="Composite domain of metallo-dependent hydrolases"/>
    <property type="match status" value="1"/>
</dbReference>
<dbReference type="SUPFAM" id="SSF51556">
    <property type="entry name" value="Metallo-dependent hydrolases"/>
    <property type="match status" value="1"/>
</dbReference>